<dbReference type="KEGG" id="ima:PO878_01935"/>
<protein>
    <recommendedName>
        <fullName evidence="5">LPXTG cell wall anchor domain-containing protein</fullName>
    </recommendedName>
</protein>
<evidence type="ECO:0000256" key="1">
    <source>
        <dbReference type="SAM" id="MobiDB-lite"/>
    </source>
</evidence>
<feature type="transmembrane region" description="Helical" evidence="2">
    <location>
        <begin position="157"/>
        <end position="177"/>
    </location>
</feature>
<proteinExistence type="predicted"/>
<dbReference type="EMBL" id="CP116942">
    <property type="protein sequence ID" value="WCO67478.1"/>
    <property type="molecule type" value="Genomic_DNA"/>
</dbReference>
<evidence type="ECO:0000313" key="4">
    <source>
        <dbReference type="Proteomes" id="UP001216390"/>
    </source>
</evidence>
<dbReference type="RefSeq" id="WP_272736999.1">
    <property type="nucleotide sequence ID" value="NZ_CP116942.1"/>
</dbReference>
<keyword evidence="2" id="KW-1133">Transmembrane helix</keyword>
<sequence>MRQVMKVVAGIGVALLVLVGFSGVAGAQYEPSDEVLEFDFPSQVQAGGELNVSGNCSIEGEDVTFTLGDITLGTVTPDENGDFSATFTVPADLAPGTYTLAGTCGDQLVAEGTVEVLGAGGSNGGGGTGAGGVGNNGSSGGSTNTGSTPLARTGFDARPVVTLGAAALVLGGAAVYGSRRRRSIA</sequence>
<gene>
    <name evidence="3" type="ORF">PO878_01935</name>
</gene>
<evidence type="ECO:0008006" key="5">
    <source>
        <dbReference type="Google" id="ProtNLM"/>
    </source>
</evidence>
<dbReference type="AlphaFoldDB" id="A0AAF0BVZ2"/>
<keyword evidence="4" id="KW-1185">Reference proteome</keyword>
<evidence type="ECO:0000313" key="3">
    <source>
        <dbReference type="EMBL" id="WCO67478.1"/>
    </source>
</evidence>
<dbReference type="Proteomes" id="UP001216390">
    <property type="component" value="Chromosome"/>
</dbReference>
<evidence type="ECO:0000256" key="2">
    <source>
        <dbReference type="SAM" id="Phobius"/>
    </source>
</evidence>
<accession>A0AAF0BVZ2</accession>
<keyword evidence="2" id="KW-0812">Transmembrane</keyword>
<keyword evidence="2" id="KW-0472">Membrane</keyword>
<feature type="compositionally biased region" description="Gly residues" evidence="1">
    <location>
        <begin position="128"/>
        <end position="140"/>
    </location>
</feature>
<name>A0AAF0BVZ2_9ACTN</name>
<organism evidence="3 4">
    <name type="scientific">Iamia majanohamensis</name>
    <dbReference type="NCBI Taxonomy" id="467976"/>
    <lineage>
        <taxon>Bacteria</taxon>
        <taxon>Bacillati</taxon>
        <taxon>Actinomycetota</taxon>
        <taxon>Acidimicrobiia</taxon>
        <taxon>Acidimicrobiales</taxon>
        <taxon>Iamiaceae</taxon>
        <taxon>Iamia</taxon>
    </lineage>
</organism>
<feature type="region of interest" description="Disordered" evidence="1">
    <location>
        <begin position="128"/>
        <end position="151"/>
    </location>
</feature>
<reference evidence="3" key="1">
    <citation type="submission" date="2023-01" db="EMBL/GenBank/DDBJ databases">
        <title>The diversity of Class Acidimicrobiia in South China Sea sediment environments and the proposal of Iamia marina sp. nov., a novel species of the genus Iamia.</title>
        <authorList>
            <person name="He Y."/>
            <person name="Tian X."/>
        </authorList>
    </citation>
    <scope>NUCLEOTIDE SEQUENCE</scope>
    <source>
        <strain evidence="3">DSM 19957</strain>
    </source>
</reference>